<feature type="region of interest" description="Disordered" evidence="1">
    <location>
        <begin position="1"/>
        <end position="46"/>
    </location>
</feature>
<evidence type="ECO:0000256" key="1">
    <source>
        <dbReference type="SAM" id="MobiDB-lite"/>
    </source>
</evidence>
<reference evidence="2 3" key="1">
    <citation type="submission" date="2008-07" db="EMBL/GenBank/DDBJ databases">
        <authorList>
            <person name="El-Sayed N."/>
            <person name="Caler E."/>
            <person name="Inman J."/>
            <person name="Amedeo P."/>
            <person name="Hass B."/>
            <person name="Wortman J."/>
        </authorList>
    </citation>
    <scope>NUCLEOTIDE SEQUENCE [LARGE SCALE GENOMIC DNA]</scope>
    <source>
        <strain evidence="3">ATCC 50983 / TXsc</strain>
    </source>
</reference>
<sequence>SKQPKVESPPSSPKNKAPKVVISEGSSGEVKPKVDEPKRVAEDKPQEQTVVVGLDISL</sequence>
<gene>
    <name evidence="2" type="ORF">Pmar_PMAR003352</name>
</gene>
<dbReference type="RefSeq" id="XP_002784099.1">
    <property type="nucleotide sequence ID" value="XM_002784053.1"/>
</dbReference>
<dbReference type="AlphaFoldDB" id="C5KH33"/>
<accession>C5KH33</accession>
<feature type="non-terminal residue" evidence="2">
    <location>
        <position position="1"/>
    </location>
</feature>
<dbReference type="GeneID" id="9060731"/>
<proteinExistence type="predicted"/>
<name>C5KH33_PERM5</name>
<organism evidence="3">
    <name type="scientific">Perkinsus marinus (strain ATCC 50983 / TXsc)</name>
    <dbReference type="NCBI Taxonomy" id="423536"/>
    <lineage>
        <taxon>Eukaryota</taxon>
        <taxon>Sar</taxon>
        <taxon>Alveolata</taxon>
        <taxon>Perkinsozoa</taxon>
        <taxon>Perkinsea</taxon>
        <taxon>Perkinsida</taxon>
        <taxon>Perkinsidae</taxon>
        <taxon>Perkinsus</taxon>
    </lineage>
</organism>
<evidence type="ECO:0000313" key="3">
    <source>
        <dbReference type="Proteomes" id="UP000007800"/>
    </source>
</evidence>
<dbReference type="InParanoid" id="C5KH33"/>
<dbReference type="EMBL" id="GG673069">
    <property type="protein sequence ID" value="EER15895.1"/>
    <property type="molecule type" value="Genomic_DNA"/>
</dbReference>
<protein>
    <submittedName>
        <fullName evidence="2">Uncharacterized protein</fullName>
    </submittedName>
</protein>
<feature type="non-terminal residue" evidence="2">
    <location>
        <position position="58"/>
    </location>
</feature>
<evidence type="ECO:0000313" key="2">
    <source>
        <dbReference type="EMBL" id="EER15895.1"/>
    </source>
</evidence>
<dbReference type="Proteomes" id="UP000007800">
    <property type="component" value="Unassembled WGS sequence"/>
</dbReference>
<keyword evidence="3" id="KW-1185">Reference proteome</keyword>
<feature type="compositionally biased region" description="Basic and acidic residues" evidence="1">
    <location>
        <begin position="30"/>
        <end position="46"/>
    </location>
</feature>